<evidence type="ECO:0000313" key="1">
    <source>
        <dbReference type="EMBL" id="QNL43671.1"/>
    </source>
</evidence>
<keyword evidence="2" id="KW-1185">Reference proteome</keyword>
<sequence length="121" mass="13319">MSNELRPHHGLCLQFFEGKGYSEGFTAHMARIHGELTEDAEVRLTEGEDVICAHCPNSGTGCPDAVRYDRAVLELCGLPPGRTLTWGRFSDLVRRRILAAGKLSQVCGDCQWAQVCGTKEI</sequence>
<proteinExistence type="predicted"/>
<dbReference type="EMBL" id="CP060490">
    <property type="protein sequence ID" value="QNL43671.1"/>
    <property type="molecule type" value="Genomic_DNA"/>
</dbReference>
<dbReference type="AlphaFoldDB" id="A0A7G9B290"/>
<gene>
    <name evidence="1" type="ORF">H8790_09335</name>
</gene>
<accession>A0A7G9B290</accession>
<organism evidence="1 2">
    <name type="scientific">Oscillibacter hominis</name>
    <dbReference type="NCBI Taxonomy" id="2763056"/>
    <lineage>
        <taxon>Bacteria</taxon>
        <taxon>Bacillati</taxon>
        <taxon>Bacillota</taxon>
        <taxon>Clostridia</taxon>
        <taxon>Eubacteriales</taxon>
        <taxon>Oscillospiraceae</taxon>
        <taxon>Oscillibacter</taxon>
    </lineage>
</organism>
<reference evidence="1 2" key="1">
    <citation type="submission" date="2020-08" db="EMBL/GenBank/DDBJ databases">
        <authorList>
            <person name="Liu C."/>
            <person name="Sun Q."/>
        </authorList>
    </citation>
    <scope>NUCLEOTIDE SEQUENCE [LARGE SCALE GENOMIC DNA]</scope>
    <source>
        <strain evidence="1 2">NSJ-62</strain>
    </source>
</reference>
<dbReference type="KEGG" id="ohi:H8790_09335"/>
<dbReference type="RefSeq" id="WP_187332262.1">
    <property type="nucleotide sequence ID" value="NZ_CP060490.1"/>
</dbReference>
<dbReference type="Pfam" id="PF06935">
    <property type="entry name" value="DUF1284"/>
    <property type="match status" value="1"/>
</dbReference>
<dbReference type="InterPro" id="IPR009702">
    <property type="entry name" value="DUF1284"/>
</dbReference>
<name>A0A7G9B290_9FIRM</name>
<evidence type="ECO:0000313" key="2">
    <source>
        <dbReference type="Proteomes" id="UP000515960"/>
    </source>
</evidence>
<dbReference type="Proteomes" id="UP000515960">
    <property type="component" value="Chromosome"/>
</dbReference>
<protein>
    <submittedName>
        <fullName evidence="1">DUF1284 domain-containing protein</fullName>
    </submittedName>
</protein>